<dbReference type="InterPro" id="IPR037066">
    <property type="entry name" value="Plug_dom_sf"/>
</dbReference>
<keyword evidence="5 10" id="KW-0812">Transmembrane</keyword>
<dbReference type="PROSITE" id="PS52016">
    <property type="entry name" value="TONB_DEPENDENT_REC_3"/>
    <property type="match status" value="1"/>
</dbReference>
<keyword evidence="3 10" id="KW-0813">Transport</keyword>
<keyword evidence="4 10" id="KW-1134">Transmembrane beta strand</keyword>
<evidence type="ECO:0000256" key="8">
    <source>
        <dbReference type="ARBA" id="ARBA00023170"/>
    </source>
</evidence>
<evidence type="ECO:0000259" key="14">
    <source>
        <dbReference type="Pfam" id="PF07715"/>
    </source>
</evidence>
<dbReference type="InterPro" id="IPR012910">
    <property type="entry name" value="Plug_dom"/>
</dbReference>
<dbReference type="InterPro" id="IPR039426">
    <property type="entry name" value="TonB-dep_rcpt-like"/>
</dbReference>
<protein>
    <submittedName>
        <fullName evidence="15">TonB-dependent siderophore receptor</fullName>
    </submittedName>
</protein>
<accession>A0A2N3KMD2</accession>
<dbReference type="Pfam" id="PF00593">
    <property type="entry name" value="TonB_dep_Rec_b-barrel"/>
    <property type="match status" value="1"/>
</dbReference>
<dbReference type="EMBL" id="NWTK01000014">
    <property type="protein sequence ID" value="PKR51701.1"/>
    <property type="molecule type" value="Genomic_DNA"/>
</dbReference>
<dbReference type="GO" id="GO:0015344">
    <property type="term" value="F:siderophore uptake transmembrane transporter activity"/>
    <property type="evidence" value="ECO:0007669"/>
    <property type="project" value="TreeGrafter"/>
</dbReference>
<dbReference type="AlphaFoldDB" id="A0A2N3KMD2"/>
<feature type="domain" description="TonB-dependent receptor plug" evidence="14">
    <location>
        <begin position="108"/>
        <end position="204"/>
    </location>
</feature>
<dbReference type="InterPro" id="IPR036942">
    <property type="entry name" value="Beta-barrel_TonB_sf"/>
</dbReference>
<feature type="domain" description="TonB-dependent receptor-like beta-barrel" evidence="13">
    <location>
        <begin position="285"/>
        <end position="730"/>
    </location>
</feature>
<evidence type="ECO:0000313" key="16">
    <source>
        <dbReference type="Proteomes" id="UP000233597"/>
    </source>
</evidence>
<evidence type="ECO:0000256" key="9">
    <source>
        <dbReference type="ARBA" id="ARBA00023237"/>
    </source>
</evidence>
<dbReference type="GO" id="GO:0009279">
    <property type="term" value="C:cell outer membrane"/>
    <property type="evidence" value="ECO:0007669"/>
    <property type="project" value="UniProtKB-SubCell"/>
</dbReference>
<sequence>MISEGSFADHGSAQNSWGIDMSLSAKCRSPFGLALLASASLLALSSVSVSAQETKTTQKSDDQTIELEPITIEGQAAQEAGDPTPPVYAGGQVATGGRAGVLGNKDTLDTAINTSSYTEKLIKDQQADTIADVVDNDPGVVTSYSYGGSGDRYMIRGFVLDGDDVSLDGLYGTAPRQLVDVSMYDRVEVTKGASGFINGMSPGGSGIGGAINLVPKRATDTPITSLTTTYGMDSEVGTHLDVGRRFGKDNQFGIRANLKYSDGETAIDDEERETIAGALSFDYRGDDTRITIDSGHNEKNTDHGRTSITLNSALTAIPDAPSASHNFNADGTWADLQDDFVQGRVEHDFSENVMGYAAIGTRHMEESGIYSTSRIDGTDGTMSYSSSYIVREDTTNSAMGGARVKFDTLDISHELNVGASGMWSKSHQAWAFASGFARNSGNIYGETPSSYPALGAATGDLNDPGLRNTNDLTSYFLADTLSFLDDRVHFTAGVRRQSVTTRQFDLTSGARTINYSADEYTPMFGVVGNVTEQVSVYANYMESLSPGETAPSAGSDPTLTNPSEQLAPYTSEQYEIGVKADYGTIGGSIALFQIEKPSAYKNASNTFAADGEQRNRGLELQIFGEPVEGTRILGGVTLLDAQLTDTQNGTNNGNSPIAVPDYVAKLGVEYDLPFLRGATVNARVIHTASQYADAANTLEIPSWTRLDLGARYETELGNYPVTMRANVENVTNNDYWASANGGYLTMGAPLTAKLSLTVDF</sequence>
<evidence type="ECO:0000256" key="7">
    <source>
        <dbReference type="ARBA" id="ARBA00023136"/>
    </source>
</evidence>
<dbReference type="PANTHER" id="PTHR32552:SF82">
    <property type="entry name" value="FCUA PROTEIN"/>
    <property type="match status" value="1"/>
</dbReference>
<dbReference type="NCBIfam" id="TIGR01783">
    <property type="entry name" value="TonB-siderophor"/>
    <property type="match status" value="1"/>
</dbReference>
<dbReference type="Gene3D" id="2.170.130.10">
    <property type="entry name" value="TonB-dependent receptor, plug domain"/>
    <property type="match status" value="1"/>
</dbReference>
<keyword evidence="6 11" id="KW-0798">TonB box</keyword>
<evidence type="ECO:0000256" key="1">
    <source>
        <dbReference type="ARBA" id="ARBA00004571"/>
    </source>
</evidence>
<dbReference type="GO" id="GO:0038023">
    <property type="term" value="F:signaling receptor activity"/>
    <property type="evidence" value="ECO:0007669"/>
    <property type="project" value="InterPro"/>
</dbReference>
<comment type="similarity">
    <text evidence="2 10 11">Belongs to the TonB-dependent receptor family.</text>
</comment>
<evidence type="ECO:0000313" key="15">
    <source>
        <dbReference type="EMBL" id="PKR51701.1"/>
    </source>
</evidence>
<dbReference type="Proteomes" id="UP000233597">
    <property type="component" value="Unassembled WGS sequence"/>
</dbReference>
<dbReference type="OrthoDB" id="9760333at2"/>
<feature type="region of interest" description="Disordered" evidence="12">
    <location>
        <begin position="545"/>
        <end position="564"/>
    </location>
</feature>
<dbReference type="InterPro" id="IPR010105">
    <property type="entry name" value="TonB_sidphr_rcpt"/>
</dbReference>
<keyword evidence="8 15" id="KW-0675">Receptor</keyword>
<keyword evidence="9 10" id="KW-0998">Cell outer membrane</keyword>
<evidence type="ECO:0000256" key="10">
    <source>
        <dbReference type="PROSITE-ProRule" id="PRU01360"/>
    </source>
</evidence>
<evidence type="ECO:0000259" key="13">
    <source>
        <dbReference type="Pfam" id="PF00593"/>
    </source>
</evidence>
<evidence type="ECO:0000256" key="4">
    <source>
        <dbReference type="ARBA" id="ARBA00022452"/>
    </source>
</evidence>
<organism evidence="15 16">
    <name type="scientific">Thalassospira marina</name>
    <dbReference type="NCBI Taxonomy" id="2048283"/>
    <lineage>
        <taxon>Bacteria</taxon>
        <taxon>Pseudomonadati</taxon>
        <taxon>Pseudomonadota</taxon>
        <taxon>Alphaproteobacteria</taxon>
        <taxon>Rhodospirillales</taxon>
        <taxon>Thalassospiraceae</taxon>
        <taxon>Thalassospira</taxon>
    </lineage>
</organism>
<comment type="caution">
    <text evidence="15">The sequence shown here is derived from an EMBL/GenBank/DDBJ whole genome shotgun (WGS) entry which is preliminary data.</text>
</comment>
<feature type="compositionally biased region" description="Polar residues" evidence="12">
    <location>
        <begin position="555"/>
        <end position="564"/>
    </location>
</feature>
<evidence type="ECO:0000256" key="11">
    <source>
        <dbReference type="RuleBase" id="RU003357"/>
    </source>
</evidence>
<gene>
    <name evidence="15" type="ORF">COO20_19245</name>
</gene>
<evidence type="ECO:0000256" key="12">
    <source>
        <dbReference type="SAM" id="MobiDB-lite"/>
    </source>
</evidence>
<comment type="subcellular location">
    <subcellularLocation>
        <location evidence="1 10">Cell outer membrane</location>
        <topology evidence="1 10">Multi-pass membrane protein</topology>
    </subcellularLocation>
</comment>
<evidence type="ECO:0000256" key="5">
    <source>
        <dbReference type="ARBA" id="ARBA00022692"/>
    </source>
</evidence>
<dbReference type="Gene3D" id="2.40.170.20">
    <property type="entry name" value="TonB-dependent receptor, beta-barrel domain"/>
    <property type="match status" value="1"/>
</dbReference>
<dbReference type="CDD" id="cd01347">
    <property type="entry name" value="ligand_gated_channel"/>
    <property type="match status" value="1"/>
</dbReference>
<evidence type="ECO:0000256" key="2">
    <source>
        <dbReference type="ARBA" id="ARBA00009810"/>
    </source>
</evidence>
<reference evidence="15 16" key="1">
    <citation type="submission" date="2017-09" db="EMBL/GenBank/DDBJ databases">
        <title>Biodiversity and function of Thalassospira species in the particle-attached aromatic-hydrocarbon-degrading consortia from the surface seawater of the South China Sea.</title>
        <authorList>
            <person name="Dong C."/>
            <person name="Liu R."/>
            <person name="Shao Z."/>
        </authorList>
    </citation>
    <scope>NUCLEOTIDE SEQUENCE [LARGE SCALE GENOMIC DNA]</scope>
    <source>
        <strain evidence="15 16">CSC1P2</strain>
    </source>
</reference>
<dbReference type="SUPFAM" id="SSF56935">
    <property type="entry name" value="Porins"/>
    <property type="match status" value="1"/>
</dbReference>
<evidence type="ECO:0000256" key="6">
    <source>
        <dbReference type="ARBA" id="ARBA00023077"/>
    </source>
</evidence>
<name>A0A2N3KMD2_9PROT</name>
<dbReference type="PANTHER" id="PTHR32552">
    <property type="entry name" value="FERRICHROME IRON RECEPTOR-RELATED"/>
    <property type="match status" value="1"/>
</dbReference>
<evidence type="ECO:0000256" key="3">
    <source>
        <dbReference type="ARBA" id="ARBA00022448"/>
    </source>
</evidence>
<keyword evidence="7 10" id="KW-0472">Membrane</keyword>
<dbReference type="GO" id="GO:0015891">
    <property type="term" value="P:siderophore transport"/>
    <property type="evidence" value="ECO:0007669"/>
    <property type="project" value="InterPro"/>
</dbReference>
<dbReference type="Pfam" id="PF07715">
    <property type="entry name" value="Plug"/>
    <property type="match status" value="1"/>
</dbReference>
<proteinExistence type="inferred from homology"/>
<dbReference type="InterPro" id="IPR000531">
    <property type="entry name" value="Beta-barrel_TonB"/>
</dbReference>